<dbReference type="SUPFAM" id="SSF82866">
    <property type="entry name" value="Multidrug efflux transporter AcrB transmembrane domain"/>
    <property type="match status" value="2"/>
</dbReference>
<dbReference type="InterPro" id="IPR004869">
    <property type="entry name" value="MMPL_dom"/>
</dbReference>
<feature type="transmembrane region" description="Helical" evidence="6">
    <location>
        <begin position="229"/>
        <end position="247"/>
    </location>
</feature>
<evidence type="ECO:0000256" key="3">
    <source>
        <dbReference type="ARBA" id="ARBA00022692"/>
    </source>
</evidence>
<evidence type="ECO:0000256" key="2">
    <source>
        <dbReference type="ARBA" id="ARBA00022475"/>
    </source>
</evidence>
<keyword evidence="4 6" id="KW-1133">Transmembrane helix</keyword>
<feature type="domain" description="Membrane transport protein MMPL" evidence="7">
    <location>
        <begin position="426"/>
        <end position="671"/>
    </location>
</feature>
<feature type="transmembrane region" description="Helical" evidence="6">
    <location>
        <begin position="613"/>
        <end position="633"/>
    </location>
</feature>
<feature type="domain" description="Membrane transport protein MMPL" evidence="7">
    <location>
        <begin position="42"/>
        <end position="345"/>
    </location>
</feature>
<feature type="transmembrane region" description="Helical" evidence="6">
    <location>
        <begin position="15"/>
        <end position="37"/>
    </location>
</feature>
<dbReference type="RefSeq" id="WP_244746822.1">
    <property type="nucleotide sequence ID" value="NZ_CP095071.1"/>
</dbReference>
<feature type="transmembrane region" description="Helical" evidence="6">
    <location>
        <begin position="268"/>
        <end position="289"/>
    </location>
</feature>
<protein>
    <submittedName>
        <fullName evidence="8">MMPL family transporter</fullName>
    </submittedName>
</protein>
<dbReference type="Gene3D" id="1.20.1640.10">
    <property type="entry name" value="Multidrug efflux transporter AcrB transmembrane domain"/>
    <property type="match status" value="2"/>
</dbReference>
<evidence type="ECO:0000256" key="4">
    <source>
        <dbReference type="ARBA" id="ARBA00022989"/>
    </source>
</evidence>
<dbReference type="InterPro" id="IPR050545">
    <property type="entry name" value="Mycobact_MmpL"/>
</dbReference>
<feature type="transmembrane region" description="Helical" evidence="6">
    <location>
        <begin position="301"/>
        <end position="327"/>
    </location>
</feature>
<evidence type="ECO:0000256" key="1">
    <source>
        <dbReference type="ARBA" id="ARBA00004651"/>
    </source>
</evidence>
<keyword evidence="9" id="KW-1185">Reference proteome</keyword>
<keyword evidence="2" id="KW-1003">Cell membrane</keyword>
<dbReference type="EMBL" id="CP095071">
    <property type="protein sequence ID" value="UOQ86454.1"/>
    <property type="molecule type" value="Genomic_DNA"/>
</dbReference>
<name>A0ABY4GQ94_9BACI</name>
<feature type="transmembrane region" description="Helical" evidence="6">
    <location>
        <begin position="645"/>
        <end position="668"/>
    </location>
</feature>
<evidence type="ECO:0000313" key="9">
    <source>
        <dbReference type="Proteomes" id="UP000831537"/>
    </source>
</evidence>
<dbReference type="Pfam" id="PF03176">
    <property type="entry name" value="MMPL"/>
    <property type="match status" value="2"/>
</dbReference>
<feature type="transmembrane region" description="Helical" evidence="6">
    <location>
        <begin position="541"/>
        <end position="561"/>
    </location>
</feature>
<feature type="transmembrane region" description="Helical" evidence="6">
    <location>
        <begin position="347"/>
        <end position="366"/>
    </location>
</feature>
<feature type="transmembrane region" description="Helical" evidence="6">
    <location>
        <begin position="197"/>
        <end position="217"/>
    </location>
</feature>
<proteinExistence type="predicted"/>
<feature type="transmembrane region" description="Helical" evidence="6">
    <location>
        <begin position="172"/>
        <end position="190"/>
    </location>
</feature>
<organism evidence="8 9">
    <name type="scientific">Gracilibacillus salinarum</name>
    <dbReference type="NCBI Taxonomy" id="2932255"/>
    <lineage>
        <taxon>Bacteria</taxon>
        <taxon>Bacillati</taxon>
        <taxon>Bacillota</taxon>
        <taxon>Bacilli</taxon>
        <taxon>Bacillales</taxon>
        <taxon>Bacillaceae</taxon>
        <taxon>Gracilibacillus</taxon>
    </lineage>
</organism>
<dbReference type="PANTHER" id="PTHR33406">
    <property type="entry name" value="MEMBRANE PROTEIN MJ1562-RELATED"/>
    <property type="match status" value="1"/>
</dbReference>
<gene>
    <name evidence="8" type="ORF">MUN87_06090</name>
</gene>
<keyword evidence="3 6" id="KW-0812">Transmembrane</keyword>
<evidence type="ECO:0000256" key="5">
    <source>
        <dbReference type="ARBA" id="ARBA00023136"/>
    </source>
</evidence>
<evidence type="ECO:0000259" key="7">
    <source>
        <dbReference type="Pfam" id="PF03176"/>
    </source>
</evidence>
<sequence length="687" mass="75814">MIDLSTKIIRYKKPIVIIFFILTIISAVATLGVSINYNMADYLPEDSPSMNAVDLMDAEFDSGVENARVLLNDVTVQEALDYKKQLEAIDGVNEVMWLDDAIDLKKPLEMADADTVETYYKDSNALISLHIREGDEVAITDKIYELIGDDNALAGEAVDTASSQKMAGQESAYAAMLLVPIIILILIVSTNSWMEPVFFLTAIGVSVLINLGTNIFLGEISFVTQSVAPILQLAVSLDYAIFLLHSFSDFRDRGEEPTTAMRLAMKQSFSAITASASTTFFGFIALTFMNFEIGADLGVNLVKGIVLSFISVMVFLPALTLTFYKWIDKTQHKAIIPRFKNVGSRVLKLRVPVLLFVLLLIVPAFLAQSNTSFIYGTGTQPEDTRIGRDDAMIEDVFGKMTPMVLLVPRGDVAKEEELVQELKGLDEVSSVMAYVNTVDPAIPPDYLGESVTNQFYSENYARIILNTTTDSEGDEAFSLIETVRSEMESFYNGEGYLLGESVTLYDMKNVVQKDNVVVNLLTVISIAIVLLVTFRSLTIPIVLLLTIEAAVWINLAVPYFMDTSLVYVGYLIISTVQLAATVDYGILLTEAYNGNRKKMPALQAIKKTINEKIFSILISASILSSVGFILWATSTNPIVSSIGLLLGRGALLAFIMVVFFLPAMLVIFDKVIKKTTWKSNFYEGEDK</sequence>
<feature type="transmembrane region" description="Helical" evidence="6">
    <location>
        <begin position="567"/>
        <end position="592"/>
    </location>
</feature>
<keyword evidence="5 6" id="KW-0472">Membrane</keyword>
<evidence type="ECO:0000256" key="6">
    <source>
        <dbReference type="SAM" id="Phobius"/>
    </source>
</evidence>
<reference evidence="8 9" key="1">
    <citation type="submission" date="2022-04" db="EMBL/GenBank/DDBJ databases">
        <title>Gracilibacillus sp. isolated from saltern.</title>
        <authorList>
            <person name="Won M."/>
            <person name="Lee C.-M."/>
            <person name="Woen H.-Y."/>
            <person name="Kwon S.-W."/>
        </authorList>
    </citation>
    <scope>NUCLEOTIDE SEQUENCE [LARGE SCALE GENOMIC DNA]</scope>
    <source>
        <strain evidence="8 9">SSPM10-3</strain>
    </source>
</reference>
<evidence type="ECO:0000313" key="8">
    <source>
        <dbReference type="EMBL" id="UOQ86454.1"/>
    </source>
</evidence>
<accession>A0ABY4GQ94</accession>
<dbReference type="PANTHER" id="PTHR33406:SF13">
    <property type="entry name" value="MEMBRANE PROTEIN YDFJ"/>
    <property type="match status" value="1"/>
</dbReference>
<dbReference type="Proteomes" id="UP000831537">
    <property type="component" value="Chromosome"/>
</dbReference>
<comment type="subcellular location">
    <subcellularLocation>
        <location evidence="1">Cell membrane</location>
        <topology evidence="1">Multi-pass membrane protein</topology>
    </subcellularLocation>
</comment>
<feature type="transmembrane region" description="Helical" evidence="6">
    <location>
        <begin position="516"/>
        <end position="534"/>
    </location>
</feature>